<evidence type="ECO:0000256" key="5">
    <source>
        <dbReference type="ARBA" id="ARBA00022448"/>
    </source>
</evidence>
<dbReference type="GO" id="GO:0009279">
    <property type="term" value="C:cell outer membrane"/>
    <property type="evidence" value="ECO:0007669"/>
    <property type="project" value="UniProtKB-SubCell"/>
</dbReference>
<dbReference type="Gene3D" id="2.50.20.10">
    <property type="entry name" value="Lipoprotein localisation LolA/LolB/LppX"/>
    <property type="match status" value="1"/>
</dbReference>
<evidence type="ECO:0000256" key="1">
    <source>
        <dbReference type="ARBA" id="ARBA00004459"/>
    </source>
</evidence>
<dbReference type="Pfam" id="PF03550">
    <property type="entry name" value="LolB"/>
    <property type="match status" value="1"/>
</dbReference>
<dbReference type="EMBL" id="BNBA01000030">
    <property type="protein sequence ID" value="GHH58312.1"/>
    <property type="molecule type" value="Genomic_DNA"/>
</dbReference>
<accession>A0A919FAA6</accession>
<dbReference type="InterPro" id="IPR004565">
    <property type="entry name" value="OM_lipoprot_LolB"/>
</dbReference>
<evidence type="ECO:0000313" key="16">
    <source>
        <dbReference type="Proteomes" id="UP000623958"/>
    </source>
</evidence>
<dbReference type="CDD" id="cd16326">
    <property type="entry name" value="LolB"/>
    <property type="match status" value="1"/>
</dbReference>
<keyword evidence="7 13" id="KW-0653">Protein transport</keyword>
<dbReference type="AlphaFoldDB" id="A0A919FAA6"/>
<dbReference type="NCBIfam" id="TIGR00548">
    <property type="entry name" value="lolB"/>
    <property type="match status" value="1"/>
</dbReference>
<keyword evidence="12 13" id="KW-0449">Lipoprotein</keyword>
<comment type="similarity">
    <text evidence="2 13">Belongs to the LolB family.</text>
</comment>
<keyword evidence="9 13" id="KW-0564">Palmitate</keyword>
<dbReference type="Proteomes" id="UP000623958">
    <property type="component" value="Unassembled WGS sequence"/>
</dbReference>
<keyword evidence="6 13" id="KW-0732">Signal</keyword>
<proteinExistence type="inferred from homology"/>
<sequence length="217" mass="23622">MNRAILPRLPVLAAMLALAACSTMPRGPAPVAGQVVEHVPPEARQAEAERQAWLAAHPDWSFQGRAAIAKGRNGGSGRVDWQQRGEVYRIQLSAPVTRQSWTLDGDLRTGSGRLEGLAGGPRAGADAEQVLLEATGWRIPVNQLPGWVRGQVAEGQGEVDFDAGGRPRTLRQQGWTIEFLEWYPAQDGRPALPRRIEAGSGDAKVRLMLDQWDIPTQ</sequence>
<dbReference type="SUPFAM" id="SSF89392">
    <property type="entry name" value="Prokaryotic lipoproteins and lipoprotein localization factors"/>
    <property type="match status" value="1"/>
</dbReference>
<keyword evidence="16" id="KW-1185">Reference proteome</keyword>
<keyword evidence="11 13" id="KW-0998">Cell outer membrane</keyword>
<evidence type="ECO:0000256" key="4">
    <source>
        <dbReference type="ARBA" id="ARBA00016202"/>
    </source>
</evidence>
<evidence type="ECO:0000256" key="10">
    <source>
        <dbReference type="ARBA" id="ARBA00023186"/>
    </source>
</evidence>
<dbReference type="RefSeq" id="WP_434029794.1">
    <property type="nucleotide sequence ID" value="NZ_BNBA01000030.1"/>
</dbReference>
<comment type="subunit">
    <text evidence="3 13">Monomer.</text>
</comment>
<comment type="function">
    <text evidence="13">Plays a critical role in the incorporation of lipoproteins in the outer membrane after they are released by the LolA protein.</text>
</comment>
<evidence type="ECO:0000256" key="3">
    <source>
        <dbReference type="ARBA" id="ARBA00011245"/>
    </source>
</evidence>
<evidence type="ECO:0000256" key="8">
    <source>
        <dbReference type="ARBA" id="ARBA00023136"/>
    </source>
</evidence>
<evidence type="ECO:0000256" key="12">
    <source>
        <dbReference type="ARBA" id="ARBA00023288"/>
    </source>
</evidence>
<gene>
    <name evidence="13 15" type="primary">lolB</name>
    <name evidence="15" type="ORF">GCM10009090_30840</name>
</gene>
<reference evidence="15" key="2">
    <citation type="submission" date="2020-09" db="EMBL/GenBank/DDBJ databases">
        <authorList>
            <person name="Sun Q."/>
            <person name="Ohkuma M."/>
        </authorList>
    </citation>
    <scope>NUCLEOTIDE SEQUENCE</scope>
    <source>
        <strain evidence="15">JCM 13306</strain>
    </source>
</reference>
<evidence type="ECO:0000256" key="13">
    <source>
        <dbReference type="HAMAP-Rule" id="MF_00233"/>
    </source>
</evidence>
<comment type="caution">
    <text evidence="15">The sequence shown here is derived from an EMBL/GenBank/DDBJ whole genome shotgun (WGS) entry which is preliminary data.</text>
</comment>
<protein>
    <recommendedName>
        <fullName evidence="4 13">Outer-membrane lipoprotein LolB</fullName>
    </recommendedName>
</protein>
<feature type="signal peptide" evidence="14">
    <location>
        <begin position="1"/>
        <end position="19"/>
    </location>
</feature>
<dbReference type="PROSITE" id="PS51257">
    <property type="entry name" value="PROKAR_LIPOPROTEIN"/>
    <property type="match status" value="1"/>
</dbReference>
<feature type="chain" id="PRO_5037691548" description="Outer-membrane lipoprotein LolB" evidence="14">
    <location>
        <begin position="20"/>
        <end position="217"/>
    </location>
</feature>
<name>A0A919FAA6_9XANT</name>
<organism evidence="15 16">
    <name type="scientific">Xanthomonas boreopolis</name>
    <dbReference type="NCBI Taxonomy" id="86183"/>
    <lineage>
        <taxon>Bacteria</taxon>
        <taxon>Pseudomonadati</taxon>
        <taxon>Pseudomonadota</taxon>
        <taxon>Gammaproteobacteria</taxon>
        <taxon>Lysobacterales</taxon>
        <taxon>Lysobacteraceae</taxon>
        <taxon>Xanthomonas</taxon>
    </lineage>
</organism>
<evidence type="ECO:0000256" key="2">
    <source>
        <dbReference type="ARBA" id="ARBA00009696"/>
    </source>
</evidence>
<evidence type="ECO:0000256" key="6">
    <source>
        <dbReference type="ARBA" id="ARBA00022729"/>
    </source>
</evidence>
<evidence type="ECO:0000256" key="9">
    <source>
        <dbReference type="ARBA" id="ARBA00023139"/>
    </source>
</evidence>
<evidence type="ECO:0000313" key="15">
    <source>
        <dbReference type="EMBL" id="GHH58312.1"/>
    </source>
</evidence>
<dbReference type="GO" id="GO:0044874">
    <property type="term" value="P:lipoprotein localization to outer membrane"/>
    <property type="evidence" value="ECO:0007669"/>
    <property type="project" value="UniProtKB-UniRule"/>
</dbReference>
<reference evidence="15" key="1">
    <citation type="journal article" date="2014" name="Int. J. Syst. Evol. Microbiol.">
        <title>Complete genome sequence of Corynebacterium casei LMG S-19264T (=DSM 44701T), isolated from a smear-ripened cheese.</title>
        <authorList>
            <consortium name="US DOE Joint Genome Institute (JGI-PGF)"/>
            <person name="Walter F."/>
            <person name="Albersmeier A."/>
            <person name="Kalinowski J."/>
            <person name="Ruckert C."/>
        </authorList>
    </citation>
    <scope>NUCLEOTIDE SEQUENCE</scope>
    <source>
        <strain evidence="15">JCM 13306</strain>
    </source>
</reference>
<evidence type="ECO:0000256" key="7">
    <source>
        <dbReference type="ARBA" id="ARBA00022927"/>
    </source>
</evidence>
<dbReference type="InterPro" id="IPR029046">
    <property type="entry name" value="LolA/LolB/LppX"/>
</dbReference>
<evidence type="ECO:0000256" key="14">
    <source>
        <dbReference type="SAM" id="SignalP"/>
    </source>
</evidence>
<keyword evidence="8 13" id="KW-0472">Membrane</keyword>
<evidence type="ECO:0000256" key="11">
    <source>
        <dbReference type="ARBA" id="ARBA00023237"/>
    </source>
</evidence>
<comment type="subcellular location">
    <subcellularLocation>
        <location evidence="1 13">Cell outer membrane</location>
        <topology evidence="1 13">Lipid-anchor</topology>
    </subcellularLocation>
</comment>
<keyword evidence="10 13" id="KW-0143">Chaperone</keyword>
<dbReference type="HAMAP" id="MF_00233">
    <property type="entry name" value="LolB"/>
    <property type="match status" value="1"/>
</dbReference>
<dbReference type="GO" id="GO:0015031">
    <property type="term" value="P:protein transport"/>
    <property type="evidence" value="ECO:0007669"/>
    <property type="project" value="UniProtKB-KW"/>
</dbReference>
<keyword evidence="5 13" id="KW-0813">Transport</keyword>